<evidence type="ECO:0000313" key="2">
    <source>
        <dbReference type="Proteomes" id="UP000784294"/>
    </source>
</evidence>
<name>A0A448WKA7_9PLAT</name>
<proteinExistence type="predicted"/>
<sequence>MASPSASTSPLKISNFLASVETDSCEPPFLCEDLDHAKLALADQIDGEEISGRVSDPGVGTSVNSRLLVPYRTCNVVSKQVTNADLCSLRQRLYAPAIYGAVCPPSTIDSVLEKAGSLMSLKDSSASLLLQQFRADSTQSALRIITLSGANQLATGLGLMPLASSFNIQEPHSRNSSLNCPVPLRITQLPVAIKHSSSFTHMSSMARVYANC</sequence>
<organism evidence="1 2">
    <name type="scientific">Protopolystoma xenopodis</name>
    <dbReference type="NCBI Taxonomy" id="117903"/>
    <lineage>
        <taxon>Eukaryota</taxon>
        <taxon>Metazoa</taxon>
        <taxon>Spiralia</taxon>
        <taxon>Lophotrochozoa</taxon>
        <taxon>Platyhelminthes</taxon>
        <taxon>Monogenea</taxon>
        <taxon>Polyopisthocotylea</taxon>
        <taxon>Polystomatidea</taxon>
        <taxon>Polystomatidae</taxon>
        <taxon>Protopolystoma</taxon>
    </lineage>
</organism>
<reference evidence="1" key="1">
    <citation type="submission" date="2018-11" db="EMBL/GenBank/DDBJ databases">
        <authorList>
            <consortium name="Pathogen Informatics"/>
        </authorList>
    </citation>
    <scope>NUCLEOTIDE SEQUENCE</scope>
</reference>
<dbReference type="EMBL" id="CAAALY010018910">
    <property type="protein sequence ID" value="VEL13782.1"/>
    <property type="molecule type" value="Genomic_DNA"/>
</dbReference>
<dbReference type="AlphaFoldDB" id="A0A448WKA7"/>
<gene>
    <name evidence="1" type="ORF">PXEA_LOCUS7222</name>
</gene>
<dbReference type="Proteomes" id="UP000784294">
    <property type="component" value="Unassembled WGS sequence"/>
</dbReference>
<accession>A0A448WKA7</accession>
<protein>
    <submittedName>
        <fullName evidence="1">Uncharacterized protein</fullName>
    </submittedName>
</protein>
<keyword evidence="2" id="KW-1185">Reference proteome</keyword>
<comment type="caution">
    <text evidence="1">The sequence shown here is derived from an EMBL/GenBank/DDBJ whole genome shotgun (WGS) entry which is preliminary data.</text>
</comment>
<evidence type="ECO:0000313" key="1">
    <source>
        <dbReference type="EMBL" id="VEL13782.1"/>
    </source>
</evidence>